<evidence type="ECO:0000313" key="10">
    <source>
        <dbReference type="Proteomes" id="UP001172155"/>
    </source>
</evidence>
<feature type="transmembrane region" description="Helical" evidence="7">
    <location>
        <begin position="124"/>
        <end position="144"/>
    </location>
</feature>
<comment type="caution">
    <text evidence="9">The sequence shown here is derived from an EMBL/GenBank/DDBJ whole genome shotgun (WGS) entry which is preliminary data.</text>
</comment>
<evidence type="ECO:0000313" key="9">
    <source>
        <dbReference type="EMBL" id="KAK0752614.1"/>
    </source>
</evidence>
<feature type="domain" description="Rhodopsin" evidence="8">
    <location>
        <begin position="27"/>
        <end position="262"/>
    </location>
</feature>
<evidence type="ECO:0000256" key="4">
    <source>
        <dbReference type="ARBA" id="ARBA00023136"/>
    </source>
</evidence>
<gene>
    <name evidence="9" type="ORF">B0T18DRAFT_93880</name>
</gene>
<feature type="transmembrane region" description="Helical" evidence="7">
    <location>
        <begin position="48"/>
        <end position="70"/>
    </location>
</feature>
<evidence type="ECO:0000256" key="7">
    <source>
        <dbReference type="SAM" id="Phobius"/>
    </source>
</evidence>
<keyword evidence="10" id="KW-1185">Reference proteome</keyword>
<dbReference type="Proteomes" id="UP001172155">
    <property type="component" value="Unassembled WGS sequence"/>
</dbReference>
<evidence type="ECO:0000256" key="2">
    <source>
        <dbReference type="ARBA" id="ARBA00022692"/>
    </source>
</evidence>
<evidence type="ECO:0000256" key="6">
    <source>
        <dbReference type="SAM" id="MobiDB-lite"/>
    </source>
</evidence>
<comment type="similarity">
    <text evidence="5">Belongs to the SAT4 family.</text>
</comment>
<reference evidence="9" key="1">
    <citation type="submission" date="2023-06" db="EMBL/GenBank/DDBJ databases">
        <title>Genome-scale phylogeny and comparative genomics of the fungal order Sordariales.</title>
        <authorList>
            <consortium name="Lawrence Berkeley National Laboratory"/>
            <person name="Hensen N."/>
            <person name="Bonometti L."/>
            <person name="Westerberg I."/>
            <person name="Brannstrom I.O."/>
            <person name="Guillou S."/>
            <person name="Cros-Aarteil S."/>
            <person name="Calhoun S."/>
            <person name="Haridas S."/>
            <person name="Kuo A."/>
            <person name="Mondo S."/>
            <person name="Pangilinan J."/>
            <person name="Riley R."/>
            <person name="LaButti K."/>
            <person name="Andreopoulos B."/>
            <person name="Lipzen A."/>
            <person name="Chen C."/>
            <person name="Yanf M."/>
            <person name="Daum C."/>
            <person name="Ng V."/>
            <person name="Clum A."/>
            <person name="Steindorff A."/>
            <person name="Ohm R."/>
            <person name="Martin F."/>
            <person name="Silar P."/>
            <person name="Natvig D."/>
            <person name="Lalanne C."/>
            <person name="Gautier V."/>
            <person name="Ament-velasquez S.L."/>
            <person name="Kruys A."/>
            <person name="Hutchinson M.I."/>
            <person name="Powell A.J."/>
            <person name="Barry K."/>
            <person name="Miller A.N."/>
            <person name="Grigoriev I.V."/>
            <person name="Debuchy R."/>
            <person name="Gladieux P."/>
            <person name="Thoren M.H."/>
            <person name="Johannesson H."/>
        </authorList>
    </citation>
    <scope>NUCLEOTIDE SEQUENCE</scope>
    <source>
        <strain evidence="9">SMH3187-1</strain>
    </source>
</reference>
<dbReference type="GO" id="GO:0016020">
    <property type="term" value="C:membrane"/>
    <property type="evidence" value="ECO:0007669"/>
    <property type="project" value="UniProtKB-SubCell"/>
</dbReference>
<keyword evidence="2 7" id="KW-0812">Transmembrane</keyword>
<feature type="transmembrane region" description="Helical" evidence="7">
    <location>
        <begin position="201"/>
        <end position="219"/>
    </location>
</feature>
<dbReference type="InterPro" id="IPR052337">
    <property type="entry name" value="SAT4-like"/>
</dbReference>
<keyword evidence="4 7" id="KW-0472">Membrane</keyword>
<evidence type="ECO:0000256" key="3">
    <source>
        <dbReference type="ARBA" id="ARBA00022989"/>
    </source>
</evidence>
<evidence type="ECO:0000256" key="5">
    <source>
        <dbReference type="ARBA" id="ARBA00038359"/>
    </source>
</evidence>
<dbReference type="AlphaFoldDB" id="A0AA40F7H5"/>
<protein>
    <recommendedName>
        <fullName evidence="8">Rhodopsin domain-containing protein</fullName>
    </recommendedName>
</protein>
<name>A0AA40F7H5_9PEZI</name>
<proteinExistence type="inferred from homology"/>
<feature type="transmembrane region" description="Helical" evidence="7">
    <location>
        <begin position="90"/>
        <end position="112"/>
    </location>
</feature>
<feature type="transmembrane region" description="Helical" evidence="7">
    <location>
        <begin position="166"/>
        <end position="189"/>
    </location>
</feature>
<dbReference type="InterPro" id="IPR049326">
    <property type="entry name" value="Rhodopsin_dom_fungi"/>
</dbReference>
<sequence>MAEESRASQLQTACILFFVLSPLFISVRLVSRVKLRTWSGLGWDDATLLLSWILNVVVLALIMAASATGLGRPAADLSDDTKILALRMAFVADILYHVCINLVKISIVLLYLRSFFKSWFRTSCLALLGFLAAFTVAITVASIAQCSPVSYFWDASVSGTCIDQKALWYANAVFSIVTDVLLLALPLQPIHASNLSGGQKVALMMVFALGMFTTITTIVRMQAFNLSPASDRTYDIDAPFWAIIETNLALLCACLPGCKLPLAYLFPAQFSSSSAVTSESKVQVVDEEAPEVTPFPRREAPRSRPGTANKKAGRSQLSLSATANDNGKGLDDLPMPPKLNPDRSNRRSSMFRDAYGWLGGAMM</sequence>
<feature type="compositionally biased region" description="Polar residues" evidence="6">
    <location>
        <begin position="315"/>
        <end position="325"/>
    </location>
</feature>
<dbReference type="Pfam" id="PF20684">
    <property type="entry name" value="Fung_rhodopsin"/>
    <property type="match status" value="1"/>
</dbReference>
<dbReference type="EMBL" id="JAUKUD010000002">
    <property type="protein sequence ID" value="KAK0752614.1"/>
    <property type="molecule type" value="Genomic_DNA"/>
</dbReference>
<keyword evidence="3 7" id="KW-1133">Transmembrane helix</keyword>
<evidence type="ECO:0000256" key="1">
    <source>
        <dbReference type="ARBA" id="ARBA00004141"/>
    </source>
</evidence>
<accession>A0AA40F7H5</accession>
<dbReference type="PANTHER" id="PTHR33048">
    <property type="entry name" value="PTH11-LIKE INTEGRAL MEMBRANE PROTEIN (AFU_ORTHOLOGUE AFUA_5G11245)"/>
    <property type="match status" value="1"/>
</dbReference>
<evidence type="ECO:0000259" key="8">
    <source>
        <dbReference type="Pfam" id="PF20684"/>
    </source>
</evidence>
<feature type="transmembrane region" description="Helical" evidence="7">
    <location>
        <begin position="6"/>
        <end position="27"/>
    </location>
</feature>
<comment type="subcellular location">
    <subcellularLocation>
        <location evidence="1">Membrane</location>
        <topology evidence="1">Multi-pass membrane protein</topology>
    </subcellularLocation>
</comment>
<feature type="region of interest" description="Disordered" evidence="6">
    <location>
        <begin position="281"/>
        <end position="347"/>
    </location>
</feature>
<organism evidence="9 10">
    <name type="scientific">Schizothecium vesticola</name>
    <dbReference type="NCBI Taxonomy" id="314040"/>
    <lineage>
        <taxon>Eukaryota</taxon>
        <taxon>Fungi</taxon>
        <taxon>Dikarya</taxon>
        <taxon>Ascomycota</taxon>
        <taxon>Pezizomycotina</taxon>
        <taxon>Sordariomycetes</taxon>
        <taxon>Sordariomycetidae</taxon>
        <taxon>Sordariales</taxon>
        <taxon>Schizotheciaceae</taxon>
        <taxon>Schizothecium</taxon>
    </lineage>
</organism>
<dbReference type="PANTHER" id="PTHR33048:SF55">
    <property type="entry name" value="INTEGRAL MEMBRANE PROTEIN"/>
    <property type="match status" value="1"/>
</dbReference>